<evidence type="ECO:0000313" key="2">
    <source>
        <dbReference type="EMBL" id="MCJ7857558.1"/>
    </source>
</evidence>
<dbReference type="PANTHER" id="PTHR33164">
    <property type="entry name" value="TRANSCRIPTIONAL REGULATOR, MARR FAMILY"/>
    <property type="match status" value="1"/>
</dbReference>
<dbReference type="InterPro" id="IPR039422">
    <property type="entry name" value="MarR/SlyA-like"/>
</dbReference>
<protein>
    <submittedName>
        <fullName evidence="2">MarR family transcriptional regulator</fullName>
    </submittedName>
</protein>
<dbReference type="AlphaFoldDB" id="A0A9X1WG61"/>
<comment type="caution">
    <text evidence="2">The sequence shown here is derived from an EMBL/GenBank/DDBJ whole genome shotgun (WGS) entry which is preliminary data.</text>
</comment>
<dbReference type="GO" id="GO:0006950">
    <property type="term" value="P:response to stress"/>
    <property type="evidence" value="ECO:0007669"/>
    <property type="project" value="TreeGrafter"/>
</dbReference>
<gene>
    <name evidence="2" type="ORF">MUN33_02345</name>
</gene>
<accession>A0A9X1WG61</accession>
<sequence>MSTDYWYDGADPAVALLHAVRRFRAADQEMRRRTGADMGLNATDTEAVRHIISAERAGSPLTARGLADTLHISTAATAKLLNRLTASGHVRRAPHPGDRRSVIIVATDLTHDEVDEWLSPMHGRMLQAARDVPAGDRRAVIGFLDALVEAVTPDDAARDH</sequence>
<dbReference type="RefSeq" id="WP_244803305.1">
    <property type="nucleotide sequence ID" value="NZ_JALIEA010000010.1"/>
</dbReference>
<keyword evidence="3" id="KW-1185">Reference proteome</keyword>
<dbReference type="GO" id="GO:0003700">
    <property type="term" value="F:DNA-binding transcription factor activity"/>
    <property type="evidence" value="ECO:0007669"/>
    <property type="project" value="InterPro"/>
</dbReference>
<dbReference type="EMBL" id="JALIEA010000010">
    <property type="protein sequence ID" value="MCJ7857558.1"/>
    <property type="molecule type" value="Genomic_DNA"/>
</dbReference>
<dbReference type="InterPro" id="IPR000835">
    <property type="entry name" value="HTH_MarR-typ"/>
</dbReference>
<dbReference type="Proteomes" id="UP001139207">
    <property type="component" value="Unassembled WGS sequence"/>
</dbReference>
<name>A0A9X1WG61_9CORY</name>
<feature type="domain" description="HTH marR-type" evidence="1">
    <location>
        <begin position="33"/>
        <end position="137"/>
    </location>
</feature>
<evidence type="ECO:0000313" key="3">
    <source>
        <dbReference type="Proteomes" id="UP001139207"/>
    </source>
</evidence>
<dbReference type="InterPro" id="IPR036388">
    <property type="entry name" value="WH-like_DNA-bd_sf"/>
</dbReference>
<reference evidence="2" key="1">
    <citation type="submission" date="2022-04" db="EMBL/GenBank/DDBJ databases">
        <title>Corynebacterium kalidii LD5P10.</title>
        <authorList>
            <person name="Sun J.Q."/>
        </authorList>
    </citation>
    <scope>NUCLEOTIDE SEQUENCE</scope>
    <source>
        <strain evidence="2">LD5P10</strain>
    </source>
</reference>
<dbReference type="PANTHER" id="PTHR33164:SF99">
    <property type="entry name" value="MARR FAMILY REGULATORY PROTEIN"/>
    <property type="match status" value="1"/>
</dbReference>
<organism evidence="2 3">
    <name type="scientific">Corynebacterium kalidii</name>
    <dbReference type="NCBI Taxonomy" id="2931982"/>
    <lineage>
        <taxon>Bacteria</taxon>
        <taxon>Bacillati</taxon>
        <taxon>Actinomycetota</taxon>
        <taxon>Actinomycetes</taxon>
        <taxon>Mycobacteriales</taxon>
        <taxon>Corynebacteriaceae</taxon>
        <taxon>Corynebacterium</taxon>
    </lineage>
</organism>
<dbReference type="SUPFAM" id="SSF46785">
    <property type="entry name" value="Winged helix' DNA-binding domain"/>
    <property type="match status" value="1"/>
</dbReference>
<evidence type="ECO:0000259" key="1">
    <source>
        <dbReference type="SMART" id="SM00347"/>
    </source>
</evidence>
<dbReference type="Gene3D" id="1.10.10.10">
    <property type="entry name" value="Winged helix-like DNA-binding domain superfamily/Winged helix DNA-binding domain"/>
    <property type="match status" value="1"/>
</dbReference>
<proteinExistence type="predicted"/>
<dbReference type="Pfam" id="PF12802">
    <property type="entry name" value="MarR_2"/>
    <property type="match status" value="1"/>
</dbReference>
<dbReference type="InterPro" id="IPR036390">
    <property type="entry name" value="WH_DNA-bd_sf"/>
</dbReference>
<dbReference type="SMART" id="SM00347">
    <property type="entry name" value="HTH_MARR"/>
    <property type="match status" value="1"/>
</dbReference>